<dbReference type="AlphaFoldDB" id="A0A832J6H3"/>
<organism evidence="6">
    <name type="scientific">Candidatus Tenderia electrophaga</name>
    <dbReference type="NCBI Taxonomy" id="1748243"/>
    <lineage>
        <taxon>Bacteria</taxon>
        <taxon>Pseudomonadati</taxon>
        <taxon>Pseudomonadota</taxon>
        <taxon>Gammaproteobacteria</taxon>
        <taxon>Candidatus Tenderiales</taxon>
        <taxon>Candidatus Tenderiaceae</taxon>
        <taxon>Candidatus Tenderia</taxon>
    </lineage>
</organism>
<protein>
    <submittedName>
        <fullName evidence="6">Histidine--tRNA ligase</fullName>
    </submittedName>
</protein>
<feature type="domain" description="Anticodon-binding" evidence="5">
    <location>
        <begin position="1"/>
        <end position="41"/>
    </location>
</feature>
<evidence type="ECO:0000256" key="2">
    <source>
        <dbReference type="ARBA" id="ARBA00022840"/>
    </source>
</evidence>
<feature type="non-terminal residue" evidence="6">
    <location>
        <position position="1"/>
    </location>
</feature>
<dbReference type="Proteomes" id="UP000885832">
    <property type="component" value="Unassembled WGS sequence"/>
</dbReference>
<name>A0A832J6H3_9GAMM</name>
<dbReference type="GO" id="GO:0004812">
    <property type="term" value="F:aminoacyl-tRNA ligase activity"/>
    <property type="evidence" value="ECO:0007669"/>
    <property type="project" value="UniProtKB-KW"/>
</dbReference>
<comment type="caution">
    <text evidence="6">The sequence shown here is derived from an EMBL/GenBank/DDBJ whole genome shotgun (WGS) entry which is preliminary data.</text>
</comment>
<dbReference type="GO" id="GO:0005524">
    <property type="term" value="F:ATP binding"/>
    <property type="evidence" value="ECO:0007669"/>
    <property type="project" value="UniProtKB-KW"/>
</dbReference>
<dbReference type="Gene3D" id="3.40.50.800">
    <property type="entry name" value="Anticodon-binding domain"/>
    <property type="match status" value="1"/>
</dbReference>
<dbReference type="GO" id="GO:0006418">
    <property type="term" value="P:tRNA aminoacylation for protein translation"/>
    <property type="evidence" value="ECO:0007669"/>
    <property type="project" value="UniProtKB-ARBA"/>
</dbReference>
<accession>A0A832J6H3</accession>
<dbReference type="InterPro" id="IPR036621">
    <property type="entry name" value="Anticodon-bd_dom_sf"/>
</dbReference>
<reference evidence="6" key="1">
    <citation type="journal article" date="2020" name="mSystems">
        <title>Genome- and Community-Level Interaction Insights into Carbon Utilization and Element Cycling Functions of Hydrothermarchaeota in Hydrothermal Sediment.</title>
        <authorList>
            <person name="Zhou Z."/>
            <person name="Liu Y."/>
            <person name="Xu W."/>
            <person name="Pan J."/>
            <person name="Luo Z.H."/>
            <person name="Li M."/>
        </authorList>
    </citation>
    <scope>NUCLEOTIDE SEQUENCE [LARGE SCALE GENOMIC DNA]</scope>
    <source>
        <strain evidence="6">HyVt-505</strain>
    </source>
</reference>
<dbReference type="InterPro" id="IPR004154">
    <property type="entry name" value="Anticodon-bd"/>
</dbReference>
<evidence type="ECO:0000259" key="5">
    <source>
        <dbReference type="Pfam" id="PF03129"/>
    </source>
</evidence>
<evidence type="ECO:0000313" key="6">
    <source>
        <dbReference type="EMBL" id="HHJ80599.1"/>
    </source>
</evidence>
<dbReference type="SUPFAM" id="SSF52954">
    <property type="entry name" value="Class II aaRS ABD-related"/>
    <property type="match status" value="1"/>
</dbReference>
<keyword evidence="2" id="KW-0067">ATP-binding</keyword>
<keyword evidence="4" id="KW-0030">Aminoacyl-tRNA synthetase</keyword>
<evidence type="ECO:0000256" key="1">
    <source>
        <dbReference type="ARBA" id="ARBA00022598"/>
    </source>
</evidence>
<proteinExistence type="predicted"/>
<evidence type="ECO:0000256" key="3">
    <source>
        <dbReference type="ARBA" id="ARBA00022917"/>
    </source>
</evidence>
<keyword evidence="2" id="KW-0547">Nucleotide-binding</keyword>
<gene>
    <name evidence="6" type="ORF">ENJ65_03085</name>
</gene>
<keyword evidence="1 6" id="KW-0436">Ligase</keyword>
<dbReference type="Pfam" id="PF03129">
    <property type="entry name" value="HGTP_anticodon"/>
    <property type="match status" value="1"/>
</dbReference>
<dbReference type="EMBL" id="DRNF01000193">
    <property type="protein sequence ID" value="HHJ80599.1"/>
    <property type="molecule type" value="Genomic_DNA"/>
</dbReference>
<evidence type="ECO:0000256" key="4">
    <source>
        <dbReference type="ARBA" id="ARBA00023146"/>
    </source>
</evidence>
<sequence length="46" mass="5164">PLALILGEDEVANEVVAVKDLRQGEEQKNVDWNELGAFLQTRLDLN</sequence>
<keyword evidence="3" id="KW-0648">Protein biosynthesis</keyword>